<feature type="transmembrane region" description="Helical" evidence="2">
    <location>
        <begin position="206"/>
        <end position="228"/>
    </location>
</feature>
<feature type="transmembrane region" description="Helical" evidence="2">
    <location>
        <begin position="172"/>
        <end position="194"/>
    </location>
</feature>
<feature type="region of interest" description="Disordered" evidence="1">
    <location>
        <begin position="476"/>
        <end position="518"/>
    </location>
</feature>
<dbReference type="EMBL" id="LATX01002242">
    <property type="protein sequence ID" value="KTB32261.1"/>
    <property type="molecule type" value="Genomic_DNA"/>
</dbReference>
<sequence length="518" mass="59056">MDNDISNAPGTASQPADQRETVQKRTSFTLEQLWEKLTTEVAKYDDGVVKDWKEDIDTLLVFSGLFSAVVTAFVIEAYQWLSEDPADTTVALLTRISTQLNASQTAIPEHPQFEPDASSIRINCFWFLSLASALFGLLCKQWLREHQRNPPTRTPGEALALRQLRRDSFEKWGVVSFLSALPILLEVTVLMFFTGVLDLLWNRHPIPFALCFLAVLLSAGLYFVTTFLPTLTVPGNQWPHILKADCNQLSYQFICPYKSPQSWAVYHFSCKFLYLLLKVSSISGFVRRRAKPLYHHAVKSATGWSSFDLRAIRQFDASPYPFQPSPHSFTLEVYELRAFEWGVTTFQDNLSMKPRLQNVLGTLPLSAVMSSIFREWQYTFWVDIPELDIELKLRFKRERIRLVHHDGSFPNHHTSELLTSRRGQMFVRFVHEQIITCGLYQPPGNGDLRKALIAEWTSATQRALEVGSLPSGFFARIPNPSDDPPTSCYHNAESSGIRYSTETGHHPSPPDIRENDSF</sequence>
<keyword evidence="2" id="KW-0812">Transmembrane</keyword>
<gene>
    <name evidence="4" type="ORF">WG66_15111</name>
</gene>
<proteinExistence type="predicted"/>
<evidence type="ECO:0000313" key="4">
    <source>
        <dbReference type="EMBL" id="KTB32261.1"/>
    </source>
</evidence>
<keyword evidence="2" id="KW-1133">Transmembrane helix</keyword>
<feature type="domain" description="DUF6535" evidence="3">
    <location>
        <begin position="34"/>
        <end position="202"/>
    </location>
</feature>
<protein>
    <recommendedName>
        <fullName evidence="3">DUF6535 domain-containing protein</fullName>
    </recommendedName>
</protein>
<feature type="region of interest" description="Disordered" evidence="1">
    <location>
        <begin position="1"/>
        <end position="22"/>
    </location>
</feature>
<evidence type="ECO:0000259" key="3">
    <source>
        <dbReference type="Pfam" id="PF20153"/>
    </source>
</evidence>
<accession>A0A0W0F7I5</accession>
<feature type="transmembrane region" description="Helical" evidence="2">
    <location>
        <begin position="59"/>
        <end position="81"/>
    </location>
</feature>
<feature type="transmembrane region" description="Helical" evidence="2">
    <location>
        <begin position="120"/>
        <end position="139"/>
    </location>
</feature>
<feature type="compositionally biased region" description="Polar residues" evidence="1">
    <location>
        <begin position="488"/>
        <end position="502"/>
    </location>
</feature>
<feature type="compositionally biased region" description="Polar residues" evidence="1">
    <location>
        <begin position="1"/>
        <end position="16"/>
    </location>
</feature>
<evidence type="ECO:0000256" key="1">
    <source>
        <dbReference type="SAM" id="MobiDB-lite"/>
    </source>
</evidence>
<dbReference type="InterPro" id="IPR045338">
    <property type="entry name" value="DUF6535"/>
</dbReference>
<dbReference type="eggNOG" id="ENOG502SN69">
    <property type="taxonomic scope" value="Eukaryota"/>
</dbReference>
<dbReference type="Pfam" id="PF20153">
    <property type="entry name" value="DUF6535"/>
    <property type="match status" value="1"/>
</dbReference>
<evidence type="ECO:0000313" key="5">
    <source>
        <dbReference type="Proteomes" id="UP000054988"/>
    </source>
</evidence>
<name>A0A0W0F7I5_MONRR</name>
<evidence type="ECO:0000256" key="2">
    <source>
        <dbReference type="SAM" id="Phobius"/>
    </source>
</evidence>
<organism evidence="4 5">
    <name type="scientific">Moniliophthora roreri</name>
    <name type="common">Frosty pod rot fungus</name>
    <name type="synonym">Monilia roreri</name>
    <dbReference type="NCBI Taxonomy" id="221103"/>
    <lineage>
        <taxon>Eukaryota</taxon>
        <taxon>Fungi</taxon>
        <taxon>Dikarya</taxon>
        <taxon>Basidiomycota</taxon>
        <taxon>Agaricomycotina</taxon>
        <taxon>Agaricomycetes</taxon>
        <taxon>Agaricomycetidae</taxon>
        <taxon>Agaricales</taxon>
        <taxon>Marasmiineae</taxon>
        <taxon>Marasmiaceae</taxon>
        <taxon>Moniliophthora</taxon>
    </lineage>
</organism>
<dbReference type="Proteomes" id="UP000054988">
    <property type="component" value="Unassembled WGS sequence"/>
</dbReference>
<reference evidence="4 5" key="1">
    <citation type="submission" date="2015-12" db="EMBL/GenBank/DDBJ databases">
        <title>Draft genome sequence of Moniliophthora roreri, the causal agent of frosty pod rot of cacao.</title>
        <authorList>
            <person name="Aime M.C."/>
            <person name="Diaz-Valderrama J.R."/>
            <person name="Kijpornyongpan T."/>
            <person name="Phillips-Mora W."/>
        </authorList>
    </citation>
    <scope>NUCLEOTIDE SEQUENCE [LARGE SCALE GENOMIC DNA]</scope>
    <source>
        <strain evidence="4 5">MCA 2952</strain>
    </source>
</reference>
<comment type="caution">
    <text evidence="4">The sequence shown here is derived from an EMBL/GenBank/DDBJ whole genome shotgun (WGS) entry which is preliminary data.</text>
</comment>
<dbReference type="AlphaFoldDB" id="A0A0W0F7I5"/>
<keyword evidence="2" id="KW-0472">Membrane</keyword>